<organism evidence="2 3">
    <name type="scientific">Actimicrobium antarcticum</name>
    <dbReference type="NCBI Taxonomy" id="1051899"/>
    <lineage>
        <taxon>Bacteria</taxon>
        <taxon>Pseudomonadati</taxon>
        <taxon>Pseudomonadota</taxon>
        <taxon>Betaproteobacteria</taxon>
        <taxon>Burkholderiales</taxon>
        <taxon>Oxalobacteraceae</taxon>
        <taxon>Actimicrobium</taxon>
    </lineage>
</organism>
<protein>
    <submittedName>
        <fullName evidence="2">Uncharacterized protein</fullName>
    </submittedName>
</protein>
<reference evidence="3" key="1">
    <citation type="journal article" date="2019" name="Int. J. Syst. Evol. Microbiol.">
        <title>The Global Catalogue of Microorganisms (GCM) 10K type strain sequencing project: providing services to taxonomists for standard genome sequencing and annotation.</title>
        <authorList>
            <consortium name="The Broad Institute Genomics Platform"/>
            <consortium name="The Broad Institute Genome Sequencing Center for Infectious Disease"/>
            <person name="Wu L."/>
            <person name="Ma J."/>
        </authorList>
    </citation>
    <scope>NUCLEOTIDE SEQUENCE [LARGE SCALE GENOMIC DNA]</scope>
    <source>
        <strain evidence="3">JCM 16673</strain>
    </source>
</reference>
<comment type="caution">
    <text evidence="2">The sequence shown here is derived from an EMBL/GenBank/DDBJ whole genome shotgun (WGS) entry which is preliminary data.</text>
</comment>
<gene>
    <name evidence="2" type="ORF">GCM10022212_03040</name>
</gene>
<feature type="region of interest" description="Disordered" evidence="1">
    <location>
        <begin position="503"/>
        <end position="522"/>
    </location>
</feature>
<feature type="region of interest" description="Disordered" evidence="1">
    <location>
        <begin position="119"/>
        <end position="151"/>
    </location>
</feature>
<feature type="compositionally biased region" description="Low complexity" evidence="1">
    <location>
        <begin position="227"/>
        <end position="250"/>
    </location>
</feature>
<sequence length="543" mass="58924">MSQQIIAAGTHLAECQLAVNEALTLIPMSQIIRASSTREAPRVLIEIKSVTDYQAGLNAYLMTLQVRLDAMEQQIQLPATEQTPEILAAELSVMRGHADETVANARQCQQDVVTKLNRLPIPSDTSQLAEPSNRGENPPPRRETVSGSDFFPGMSAHAPISVLNTESPEAALAPPGGIVVARGQTEITPLPSLSGESPILGVVHQTGVVFPRDDQTEHGSSSRDSDFSSLSTVSSIPLSGSQPSSSASDAIAPNRLSRLLRDMEAGLARSESEIAAYINAGGLNKSTAVKMRDLQLEMEDMRTALPAMTKAELLEASKEAMAMADEVTSLVSKTKSSLITESTKKRDQFNEMRLHNLAVGTVIHALKNFDRESLHTTTTPINPAKALQYLKELAEMLPPPSLTEQQYTASPSRQKNQKLMGEQLVRNSALAGLDKRLRNAARQVFESNLSQLEDQYGNLKPVVMNPTEALAFRNALSGLLQFASTREQPELAAVATLVEPTLTEATSSRRSKTDGRSRRSESLREVIALRRQLQSDALLPPRA</sequence>
<feature type="compositionally biased region" description="Basic and acidic residues" evidence="1">
    <location>
        <begin position="511"/>
        <end position="522"/>
    </location>
</feature>
<name>A0ABP7SJU5_9BURK</name>
<feature type="compositionally biased region" description="Basic and acidic residues" evidence="1">
    <location>
        <begin position="212"/>
        <end position="226"/>
    </location>
</feature>
<evidence type="ECO:0000256" key="1">
    <source>
        <dbReference type="SAM" id="MobiDB-lite"/>
    </source>
</evidence>
<dbReference type="EMBL" id="BAAAZE010000002">
    <property type="protein sequence ID" value="GAA4012664.1"/>
    <property type="molecule type" value="Genomic_DNA"/>
</dbReference>
<keyword evidence="3" id="KW-1185">Reference proteome</keyword>
<accession>A0ABP7SJU5</accession>
<feature type="region of interest" description="Disordered" evidence="1">
    <location>
        <begin position="212"/>
        <end position="250"/>
    </location>
</feature>
<evidence type="ECO:0000313" key="2">
    <source>
        <dbReference type="EMBL" id="GAA4012664.1"/>
    </source>
</evidence>
<evidence type="ECO:0000313" key="3">
    <source>
        <dbReference type="Proteomes" id="UP001501353"/>
    </source>
</evidence>
<proteinExistence type="predicted"/>
<dbReference type="Proteomes" id="UP001501353">
    <property type="component" value="Unassembled WGS sequence"/>
</dbReference>